<organism evidence="2 3">
    <name type="scientific">Aureobasidium pullulans</name>
    <name type="common">Black yeast</name>
    <name type="synonym">Pullularia pullulans</name>
    <dbReference type="NCBI Taxonomy" id="5580"/>
    <lineage>
        <taxon>Eukaryota</taxon>
        <taxon>Fungi</taxon>
        <taxon>Dikarya</taxon>
        <taxon>Ascomycota</taxon>
        <taxon>Pezizomycotina</taxon>
        <taxon>Dothideomycetes</taxon>
        <taxon>Dothideomycetidae</taxon>
        <taxon>Dothideales</taxon>
        <taxon>Saccotheciaceae</taxon>
        <taxon>Aureobasidium</taxon>
    </lineage>
</organism>
<dbReference type="GO" id="GO:0016705">
    <property type="term" value="F:oxidoreductase activity, acting on paired donors, with incorporation or reduction of molecular oxygen"/>
    <property type="evidence" value="ECO:0007669"/>
    <property type="project" value="InterPro"/>
</dbReference>
<protein>
    <submittedName>
        <fullName evidence="2">Alpha/beta-hydrolase</fullName>
    </submittedName>
</protein>
<dbReference type="GO" id="GO:0005506">
    <property type="term" value="F:iron ion binding"/>
    <property type="evidence" value="ECO:0007669"/>
    <property type="project" value="InterPro"/>
</dbReference>
<comment type="caution">
    <text evidence="2">The sequence shown here is derived from an EMBL/GenBank/DDBJ whole genome shotgun (WGS) entry which is preliminary data.</text>
</comment>
<dbReference type="Pfam" id="PF12146">
    <property type="entry name" value="Hydrolase_4"/>
    <property type="match status" value="1"/>
</dbReference>
<reference evidence="2 3" key="1">
    <citation type="submission" date="2018-10" db="EMBL/GenBank/DDBJ databases">
        <title>Fifty Aureobasidium pullulans genomes reveal a recombining polyextremotolerant generalist.</title>
        <authorList>
            <person name="Gostincar C."/>
            <person name="Turk M."/>
            <person name="Zajc J."/>
            <person name="Gunde-Cimerman N."/>
        </authorList>
    </citation>
    <scope>NUCLEOTIDE SEQUENCE [LARGE SCALE GENOMIC DNA]</scope>
    <source>
        <strain evidence="2 3">EXF-11900</strain>
    </source>
</reference>
<keyword evidence="2" id="KW-0378">Hydrolase</keyword>
<name>A0A4S8STE4_AURPU</name>
<dbReference type="GO" id="GO:0020037">
    <property type="term" value="F:heme binding"/>
    <property type="evidence" value="ECO:0007669"/>
    <property type="project" value="InterPro"/>
</dbReference>
<dbReference type="PANTHER" id="PTHR11614">
    <property type="entry name" value="PHOSPHOLIPASE-RELATED"/>
    <property type="match status" value="1"/>
</dbReference>
<dbReference type="GO" id="GO:0004497">
    <property type="term" value="F:monooxygenase activity"/>
    <property type="evidence" value="ECO:0007669"/>
    <property type="project" value="InterPro"/>
</dbReference>
<accession>A0A4S8STE4</accession>
<proteinExistence type="predicted"/>
<evidence type="ECO:0000313" key="2">
    <source>
        <dbReference type="EMBL" id="THV74159.1"/>
    </source>
</evidence>
<dbReference type="EMBL" id="QZAF01000070">
    <property type="protein sequence ID" value="THV74159.1"/>
    <property type="molecule type" value="Genomic_DNA"/>
</dbReference>
<evidence type="ECO:0000259" key="1">
    <source>
        <dbReference type="Pfam" id="PF12146"/>
    </source>
</evidence>
<dbReference type="GO" id="GO:0016787">
    <property type="term" value="F:hydrolase activity"/>
    <property type="evidence" value="ECO:0007669"/>
    <property type="project" value="UniProtKB-KW"/>
</dbReference>
<gene>
    <name evidence="2" type="ORF">D6D28_02759</name>
</gene>
<dbReference type="AlphaFoldDB" id="A0A4S8STE4"/>
<feature type="domain" description="Serine aminopeptidase S33" evidence="1">
    <location>
        <begin position="252"/>
        <end position="461"/>
    </location>
</feature>
<dbReference type="Gene3D" id="1.10.630.10">
    <property type="entry name" value="Cytochrome P450"/>
    <property type="match status" value="1"/>
</dbReference>
<dbReference type="Proteomes" id="UP000304951">
    <property type="component" value="Unassembled WGS sequence"/>
</dbReference>
<dbReference type="Gene3D" id="3.40.50.1820">
    <property type="entry name" value="alpha/beta hydrolase"/>
    <property type="match status" value="1"/>
</dbReference>
<dbReference type="InterPro" id="IPR022742">
    <property type="entry name" value="Hydrolase_4"/>
</dbReference>
<dbReference type="SUPFAM" id="SSF53474">
    <property type="entry name" value="alpha/beta-Hydrolases"/>
    <property type="match status" value="1"/>
</dbReference>
<evidence type="ECO:0000313" key="3">
    <source>
        <dbReference type="Proteomes" id="UP000304951"/>
    </source>
</evidence>
<dbReference type="InterPro" id="IPR029058">
    <property type="entry name" value="AB_hydrolase_fold"/>
</dbReference>
<dbReference type="SUPFAM" id="SSF48264">
    <property type="entry name" value="Cytochrome P450"/>
    <property type="match status" value="1"/>
</dbReference>
<sequence length="482" mass="53790">MSIDAAHPQESLANIAQLYGMILDFARSILFKADCTGPIFKLKIGAERIFVASHELAKDLFDEEKFEKAVAGPLKEIRHGVKDGLFTAQPGEHNWEIAHRILMPAFGPLSIESMFNEMADVASQLVLKCAMGDRFNSFYHDDMHPFVKAMLGLLTGAGARARRPGFAPEMLYSKSNRQFHDDIDELQTVAKQLLDERHKHPSDKKDLLNAMINGRDSKTGEQLPEEVIIRNMIAFLIVTLPQQLQTDLTPNLRGFGRSAKLPSQRGASGPTKTVLLDMTELLMTVLPSPYPVFLMGHSMGGQQVLYYGTQGPVSILQQLSGFIVEAPAIHLPDAPTGFLRLLLRYMAKMLPKFQMHAAPKPARLTRDPVRNAEIEADVLFHGYCTLEGMNGALERVDYNISAGCKQLGEATPMHEPSLFMLQGTADDVCLLSGAEEYFKKCPLKDKELKLYEGWLHELHGEVGEDKLTFARDVTYWILSHSK</sequence>
<dbReference type="InterPro" id="IPR051044">
    <property type="entry name" value="MAG_DAG_Lipase"/>
</dbReference>
<dbReference type="InterPro" id="IPR036396">
    <property type="entry name" value="Cyt_P450_sf"/>
</dbReference>